<evidence type="ECO:0000313" key="1">
    <source>
        <dbReference type="EMBL" id="OEV12240.1"/>
    </source>
</evidence>
<dbReference type="RefSeq" id="WP_216311747.1">
    <property type="nucleotide sequence ID" value="NZ_LJGW01000153.1"/>
</dbReference>
<proteinExistence type="predicted"/>
<comment type="caution">
    <text evidence="1">The sequence shown here is derived from an EMBL/GenBank/DDBJ whole genome shotgun (WGS) entry which is preliminary data.</text>
</comment>
<dbReference type="AlphaFoldDB" id="A0A1E7L7V0"/>
<sequence length="66" mass="6531">GPSTNRDLLVRSLRHPDFAAARLDTGFYDRHLDALTAPPDGTDAAGGGATGGATAAELAALAAALA</sequence>
<feature type="non-terminal residue" evidence="1">
    <location>
        <position position="66"/>
    </location>
</feature>
<gene>
    <name evidence="1" type="ORF">AN218_09265</name>
</gene>
<organism evidence="1 2">
    <name type="scientific">Streptomyces nanshensis</name>
    <dbReference type="NCBI Taxonomy" id="518642"/>
    <lineage>
        <taxon>Bacteria</taxon>
        <taxon>Bacillati</taxon>
        <taxon>Actinomycetota</taxon>
        <taxon>Actinomycetes</taxon>
        <taxon>Kitasatosporales</taxon>
        <taxon>Streptomycetaceae</taxon>
        <taxon>Streptomyces</taxon>
    </lineage>
</organism>
<feature type="non-terminal residue" evidence="1">
    <location>
        <position position="1"/>
    </location>
</feature>
<keyword evidence="2" id="KW-1185">Reference proteome</keyword>
<dbReference type="EMBL" id="LJGW01000153">
    <property type="protein sequence ID" value="OEV12240.1"/>
    <property type="molecule type" value="Genomic_DNA"/>
</dbReference>
<evidence type="ECO:0000313" key="2">
    <source>
        <dbReference type="Proteomes" id="UP000176005"/>
    </source>
</evidence>
<reference evidence="1 2" key="1">
    <citation type="journal article" date="2016" name="Front. Microbiol.">
        <title>Comparative Genomics Analysis of Streptomyces Species Reveals Their Adaptation to the Marine Environment and Their Diversity at the Genomic Level.</title>
        <authorList>
            <person name="Tian X."/>
            <person name="Zhang Z."/>
            <person name="Yang T."/>
            <person name="Chen M."/>
            <person name="Li J."/>
            <person name="Chen F."/>
            <person name="Yang J."/>
            <person name="Li W."/>
            <person name="Zhang B."/>
            <person name="Zhang Z."/>
            <person name="Wu J."/>
            <person name="Zhang C."/>
            <person name="Long L."/>
            <person name="Xiao J."/>
        </authorList>
    </citation>
    <scope>NUCLEOTIDE SEQUENCE [LARGE SCALE GENOMIC DNA]</scope>
    <source>
        <strain evidence="1 2">SCSIO 10429</strain>
    </source>
</reference>
<protein>
    <submittedName>
        <fullName evidence="1">Uncharacterized protein</fullName>
    </submittedName>
</protein>
<name>A0A1E7L7V0_9ACTN</name>
<dbReference type="Proteomes" id="UP000176005">
    <property type="component" value="Unassembled WGS sequence"/>
</dbReference>
<accession>A0A1E7L7V0</accession>
<dbReference type="PATRIC" id="fig|518642.10.peg.1980"/>